<reference evidence="2 3" key="1">
    <citation type="submission" date="2020-08" db="EMBL/GenBank/DDBJ databases">
        <title>Genomic Encyclopedia of Type Strains, Phase III (KMG-III): the genomes of soil and plant-associated and newly described type strains.</title>
        <authorList>
            <person name="Whitman W."/>
        </authorList>
    </citation>
    <scope>NUCLEOTIDE SEQUENCE [LARGE SCALE GENOMIC DNA]</scope>
    <source>
        <strain evidence="2 3">CECT 7744</strain>
    </source>
</reference>
<organism evidence="2 3">
    <name type="scientific">Halomonas stenophila</name>
    <dbReference type="NCBI Taxonomy" id="795312"/>
    <lineage>
        <taxon>Bacteria</taxon>
        <taxon>Pseudomonadati</taxon>
        <taxon>Pseudomonadota</taxon>
        <taxon>Gammaproteobacteria</taxon>
        <taxon>Oceanospirillales</taxon>
        <taxon>Halomonadaceae</taxon>
        <taxon>Halomonas</taxon>
    </lineage>
</organism>
<dbReference type="Gene3D" id="3.30.450.40">
    <property type="match status" value="1"/>
</dbReference>
<feature type="domain" description="GAF" evidence="1">
    <location>
        <begin position="196"/>
        <end position="331"/>
    </location>
</feature>
<dbReference type="Proteomes" id="UP000518892">
    <property type="component" value="Unassembled WGS sequence"/>
</dbReference>
<dbReference type="Pfam" id="PF01590">
    <property type="entry name" value="GAF"/>
    <property type="match status" value="1"/>
</dbReference>
<gene>
    <name evidence="2" type="ORF">FHR97_003175</name>
</gene>
<keyword evidence="3" id="KW-1185">Reference proteome</keyword>
<evidence type="ECO:0000313" key="3">
    <source>
        <dbReference type="Proteomes" id="UP000518892"/>
    </source>
</evidence>
<dbReference type="InterPro" id="IPR003018">
    <property type="entry name" value="GAF"/>
</dbReference>
<dbReference type="EMBL" id="JACHXR010000011">
    <property type="protein sequence ID" value="MBB3232307.1"/>
    <property type="molecule type" value="Genomic_DNA"/>
</dbReference>
<dbReference type="InterPro" id="IPR029016">
    <property type="entry name" value="GAF-like_dom_sf"/>
</dbReference>
<dbReference type="RefSeq" id="WP_183384752.1">
    <property type="nucleotide sequence ID" value="NZ_JACHXR010000011.1"/>
</dbReference>
<evidence type="ECO:0000313" key="2">
    <source>
        <dbReference type="EMBL" id="MBB3232307.1"/>
    </source>
</evidence>
<name>A0A7W5EVN4_9GAMM</name>
<sequence length="438" mass="48130">MTTAFPSTTSSSAGPNELTLAMLRRQNQFFRGSGGVSAGNRSQGFRPAFYDMDTGIVYPSRFASGLEAPMHLLDGLPDDLVVSRLANGRVEAVKPGIVAGFIRHDQFFTRQQAARATAQPEDLAGRFSNPRDHRRLLVLWERFVEDQEVGADHIRPVVEASWHRCHAGRVDPERRHAPLVADTQALDRHRDRQAALREAAQPVLARAGELLLEEDNLVLLADPEGLVLDVAGDHRTRAQAETVNLMAGGLWSERDVGTNAIGTALTAAEPVQLYGAEHFCTGIKRFTCSADVIRDPHDGRVLGVIDVSGRTRSYRPHALDFAMSAARMIEANLMAGYFQCRDRVIEASRDAFRRWPGEGLLAFDRRGRLVKANTPAHDALRRLGADMALTPQTRLPSLDRDAFGGTQATPAWLASQERQPLGAPDREVGTLVRLSARS</sequence>
<dbReference type="AlphaFoldDB" id="A0A7W5EVN4"/>
<accession>A0A7W5EVN4</accession>
<evidence type="ECO:0000259" key="1">
    <source>
        <dbReference type="Pfam" id="PF01590"/>
    </source>
</evidence>
<comment type="caution">
    <text evidence="2">The sequence shown here is derived from an EMBL/GenBank/DDBJ whole genome shotgun (WGS) entry which is preliminary data.</text>
</comment>
<proteinExistence type="predicted"/>
<protein>
    <recommendedName>
        <fullName evidence="1">GAF domain-containing protein</fullName>
    </recommendedName>
</protein>